<keyword evidence="1" id="KW-0479">Metal-binding</keyword>
<feature type="compositionally biased region" description="Pro residues" evidence="7">
    <location>
        <begin position="358"/>
        <end position="367"/>
    </location>
</feature>
<evidence type="ECO:0000256" key="7">
    <source>
        <dbReference type="SAM" id="MobiDB-lite"/>
    </source>
</evidence>
<dbReference type="PANTHER" id="PTHR47659">
    <property type="entry name" value="ZN(II)2CYS6 TRANSCRIPTION FACTOR (EUROFUNG)-RELATED"/>
    <property type="match status" value="1"/>
</dbReference>
<sequence>MQHSRPPQIFPRCSSFKKHRSSIDGPRFTIELTLPKPLAPPAWASLPTPPMSGSPPPEQPTEPPQIAGRRRKRSHTPPTTTATTVTTSPATTLEHTAPRLGAQARGGETIAELPIQPGPYITNYPLPASYQSGSSLATTTTAAEPRYALSPVSPRAARKPKAHVASACINCKKKHLRCDNARPCRRCVQSGKEDSCVDVEHKKRGRPPLKPEDPSARRPFESALSPMGGPLGDPLRRSQGSDPSSFAQSSGYQQRPYRQLQAYDQSRAQMRGPTFQSMYAQPSISSSPATAQGTFTSSRQYAPSGPTPIPGQAPPYGPPQSESALRSIASSYSGMYNYPPPQGQMGPPPQMSYSNPIFPRPPGPPTMPNETLPPLGGPSSLQLPPIRPAPTGPIDPAITQQPQQQIERGRHQSQGSSNDGTQEPDPKRPKMDIQGILGPKHE</sequence>
<keyword evidence="6" id="KW-0539">Nucleus</keyword>
<evidence type="ECO:0000256" key="6">
    <source>
        <dbReference type="ARBA" id="ARBA00023242"/>
    </source>
</evidence>
<feature type="region of interest" description="Disordered" evidence="7">
    <location>
        <begin position="1"/>
        <end position="102"/>
    </location>
</feature>
<gene>
    <name evidence="9" type="ORF">PV11_02832</name>
</gene>
<keyword evidence="4" id="KW-0238">DNA-binding</keyword>
<feature type="compositionally biased region" description="Low complexity" evidence="7">
    <location>
        <begin position="372"/>
        <end position="384"/>
    </location>
</feature>
<feature type="compositionally biased region" description="Pro residues" evidence="7">
    <location>
        <begin position="47"/>
        <end position="63"/>
    </location>
</feature>
<evidence type="ECO:0000256" key="4">
    <source>
        <dbReference type="ARBA" id="ARBA00023125"/>
    </source>
</evidence>
<dbReference type="InterPro" id="IPR050335">
    <property type="entry name" value="ERT1_acuK_gluconeogen_tf"/>
</dbReference>
<evidence type="ECO:0000256" key="2">
    <source>
        <dbReference type="ARBA" id="ARBA00022833"/>
    </source>
</evidence>
<feature type="compositionally biased region" description="Polar residues" evidence="7">
    <location>
        <begin position="238"/>
        <end position="253"/>
    </location>
</feature>
<protein>
    <recommendedName>
        <fullName evidence="8">Zn(2)-C6 fungal-type domain-containing protein</fullName>
    </recommendedName>
</protein>
<dbReference type="PROSITE" id="PS50048">
    <property type="entry name" value="ZN2_CY6_FUNGAL_2"/>
    <property type="match status" value="1"/>
</dbReference>
<dbReference type="HOGENOM" id="CLU_624299_0_0_1"/>
<feature type="compositionally biased region" description="Basic and acidic residues" evidence="7">
    <location>
        <begin position="209"/>
        <end position="220"/>
    </location>
</feature>
<dbReference type="InterPro" id="IPR036864">
    <property type="entry name" value="Zn2-C6_fun-type_DNA-bd_sf"/>
</dbReference>
<evidence type="ECO:0000313" key="10">
    <source>
        <dbReference type="Proteomes" id="UP000053599"/>
    </source>
</evidence>
<dbReference type="Gene3D" id="4.10.240.10">
    <property type="entry name" value="Zn(2)-C6 fungal-type DNA-binding domain"/>
    <property type="match status" value="1"/>
</dbReference>
<dbReference type="Pfam" id="PF00172">
    <property type="entry name" value="Zn_clus"/>
    <property type="match status" value="1"/>
</dbReference>
<dbReference type="GO" id="GO:0008270">
    <property type="term" value="F:zinc ion binding"/>
    <property type="evidence" value="ECO:0007669"/>
    <property type="project" value="InterPro"/>
</dbReference>
<evidence type="ECO:0000256" key="1">
    <source>
        <dbReference type="ARBA" id="ARBA00022723"/>
    </source>
</evidence>
<organism evidence="9 10">
    <name type="scientific">Exophiala sideris</name>
    <dbReference type="NCBI Taxonomy" id="1016849"/>
    <lineage>
        <taxon>Eukaryota</taxon>
        <taxon>Fungi</taxon>
        <taxon>Dikarya</taxon>
        <taxon>Ascomycota</taxon>
        <taxon>Pezizomycotina</taxon>
        <taxon>Eurotiomycetes</taxon>
        <taxon>Chaetothyriomycetidae</taxon>
        <taxon>Chaetothyriales</taxon>
        <taxon>Herpotrichiellaceae</taxon>
        <taxon>Exophiala</taxon>
    </lineage>
</organism>
<dbReference type="AlphaFoldDB" id="A0A0D1YXG9"/>
<dbReference type="SMART" id="SM00066">
    <property type="entry name" value="GAL4"/>
    <property type="match status" value="1"/>
</dbReference>
<keyword evidence="3" id="KW-0805">Transcription regulation</keyword>
<feature type="compositionally biased region" description="Polar residues" evidence="7">
    <location>
        <begin position="320"/>
        <end position="334"/>
    </location>
</feature>
<evidence type="ECO:0000256" key="5">
    <source>
        <dbReference type="ARBA" id="ARBA00023163"/>
    </source>
</evidence>
<feature type="compositionally biased region" description="Polar residues" evidence="7">
    <location>
        <begin position="398"/>
        <end position="421"/>
    </location>
</feature>
<feature type="region of interest" description="Disordered" evidence="7">
    <location>
        <begin position="195"/>
        <end position="442"/>
    </location>
</feature>
<reference evidence="9 10" key="1">
    <citation type="submission" date="2015-01" db="EMBL/GenBank/DDBJ databases">
        <title>The Genome Sequence of Exophiala sideris CBS121828.</title>
        <authorList>
            <consortium name="The Broad Institute Genomics Platform"/>
            <person name="Cuomo C."/>
            <person name="de Hoog S."/>
            <person name="Gorbushina A."/>
            <person name="Stielow B."/>
            <person name="Teixiera M."/>
            <person name="Abouelleil A."/>
            <person name="Chapman S.B."/>
            <person name="Priest M."/>
            <person name="Young S.K."/>
            <person name="Wortman J."/>
            <person name="Nusbaum C."/>
            <person name="Birren B."/>
        </authorList>
    </citation>
    <scope>NUCLEOTIDE SEQUENCE [LARGE SCALE GENOMIC DNA]</scope>
    <source>
        <strain evidence="9 10">CBS 121828</strain>
    </source>
</reference>
<feature type="compositionally biased region" description="Polar residues" evidence="7">
    <location>
        <begin position="262"/>
        <end position="301"/>
    </location>
</feature>
<dbReference type="EMBL" id="KN846951">
    <property type="protein sequence ID" value="KIV87277.1"/>
    <property type="molecule type" value="Genomic_DNA"/>
</dbReference>
<dbReference type="GO" id="GO:0000981">
    <property type="term" value="F:DNA-binding transcription factor activity, RNA polymerase II-specific"/>
    <property type="evidence" value="ECO:0007669"/>
    <property type="project" value="InterPro"/>
</dbReference>
<evidence type="ECO:0000256" key="3">
    <source>
        <dbReference type="ARBA" id="ARBA00023015"/>
    </source>
</evidence>
<dbReference type="STRING" id="1016849.A0A0D1YXG9"/>
<feature type="compositionally biased region" description="Pro residues" evidence="7">
    <location>
        <begin position="305"/>
        <end position="318"/>
    </location>
</feature>
<dbReference type="Proteomes" id="UP000053599">
    <property type="component" value="Unassembled WGS sequence"/>
</dbReference>
<name>A0A0D1YXG9_9EURO</name>
<evidence type="ECO:0000259" key="8">
    <source>
        <dbReference type="PROSITE" id="PS50048"/>
    </source>
</evidence>
<keyword evidence="2" id="KW-0862">Zinc</keyword>
<feature type="compositionally biased region" description="Pro residues" evidence="7">
    <location>
        <begin position="338"/>
        <end position="350"/>
    </location>
</feature>
<dbReference type="GO" id="GO:0003677">
    <property type="term" value="F:DNA binding"/>
    <property type="evidence" value="ECO:0007669"/>
    <property type="project" value="UniProtKB-KW"/>
</dbReference>
<keyword evidence="5" id="KW-0804">Transcription</keyword>
<evidence type="ECO:0000313" key="9">
    <source>
        <dbReference type="EMBL" id="KIV87277.1"/>
    </source>
</evidence>
<dbReference type="PANTHER" id="PTHR47659:SF4">
    <property type="entry name" value="ZN(II)2CYS6 TRANSCRIPTION FACTOR (EUROFUNG)"/>
    <property type="match status" value="1"/>
</dbReference>
<accession>A0A0D1YXG9</accession>
<dbReference type="InterPro" id="IPR001138">
    <property type="entry name" value="Zn2Cys6_DnaBD"/>
</dbReference>
<dbReference type="SUPFAM" id="SSF57701">
    <property type="entry name" value="Zn2/Cys6 DNA-binding domain"/>
    <property type="match status" value="1"/>
</dbReference>
<dbReference type="OrthoDB" id="5575144at2759"/>
<proteinExistence type="predicted"/>
<feature type="domain" description="Zn(2)-C6 fungal-type" evidence="8">
    <location>
        <begin position="167"/>
        <end position="198"/>
    </location>
</feature>
<dbReference type="PROSITE" id="PS00463">
    <property type="entry name" value="ZN2_CY6_FUNGAL_1"/>
    <property type="match status" value="1"/>
</dbReference>
<dbReference type="CDD" id="cd00067">
    <property type="entry name" value="GAL4"/>
    <property type="match status" value="1"/>
</dbReference>
<feature type="compositionally biased region" description="Low complexity" evidence="7">
    <location>
        <begin position="76"/>
        <end position="92"/>
    </location>
</feature>